<evidence type="ECO:0000313" key="1">
    <source>
        <dbReference type="EMBL" id="KAG2212604.1"/>
    </source>
</evidence>
<name>A0A8H7VFH7_9FUNG</name>
<evidence type="ECO:0000313" key="2">
    <source>
        <dbReference type="Proteomes" id="UP000603453"/>
    </source>
</evidence>
<keyword evidence="2" id="KW-1185">Reference proteome</keyword>
<sequence length="50" mass="5862">EAKVETRQEFENAMELVNQQPDKIHFLEVVMPEFDSPRELSLLCALSENR</sequence>
<dbReference type="EMBL" id="JAEPRD010000005">
    <property type="protein sequence ID" value="KAG2212604.1"/>
    <property type="molecule type" value="Genomic_DNA"/>
</dbReference>
<proteinExistence type="predicted"/>
<comment type="caution">
    <text evidence="1">The sequence shown here is derived from an EMBL/GenBank/DDBJ whole genome shotgun (WGS) entry which is preliminary data.</text>
</comment>
<dbReference type="Proteomes" id="UP000603453">
    <property type="component" value="Unassembled WGS sequence"/>
</dbReference>
<dbReference type="OrthoDB" id="3970464at2759"/>
<gene>
    <name evidence="1" type="ORF">INT47_000580</name>
</gene>
<protein>
    <submittedName>
        <fullName evidence="1">Uncharacterized protein</fullName>
    </submittedName>
</protein>
<feature type="non-terminal residue" evidence="1">
    <location>
        <position position="1"/>
    </location>
</feature>
<dbReference type="AlphaFoldDB" id="A0A8H7VFH7"/>
<reference evidence="1" key="1">
    <citation type="submission" date="2020-12" db="EMBL/GenBank/DDBJ databases">
        <title>Metabolic potential, ecology and presence of endohyphal bacteria is reflected in genomic diversity of Mucoromycotina.</title>
        <authorList>
            <person name="Muszewska A."/>
            <person name="Okrasinska A."/>
            <person name="Steczkiewicz K."/>
            <person name="Drgas O."/>
            <person name="Orlowska M."/>
            <person name="Perlinska-Lenart U."/>
            <person name="Aleksandrzak-Piekarczyk T."/>
            <person name="Szatraj K."/>
            <person name="Zielenkiewicz U."/>
            <person name="Pilsyk S."/>
            <person name="Malc E."/>
            <person name="Mieczkowski P."/>
            <person name="Kruszewska J.S."/>
            <person name="Biernat P."/>
            <person name="Pawlowska J."/>
        </authorList>
    </citation>
    <scope>NUCLEOTIDE SEQUENCE</scope>
    <source>
        <strain evidence="1">WA0000017839</strain>
    </source>
</reference>
<accession>A0A8H7VFH7</accession>
<organism evidence="1 2">
    <name type="scientific">Mucor saturninus</name>
    <dbReference type="NCBI Taxonomy" id="64648"/>
    <lineage>
        <taxon>Eukaryota</taxon>
        <taxon>Fungi</taxon>
        <taxon>Fungi incertae sedis</taxon>
        <taxon>Mucoromycota</taxon>
        <taxon>Mucoromycotina</taxon>
        <taxon>Mucoromycetes</taxon>
        <taxon>Mucorales</taxon>
        <taxon>Mucorineae</taxon>
        <taxon>Mucoraceae</taxon>
        <taxon>Mucor</taxon>
    </lineage>
</organism>